<protein>
    <submittedName>
        <fullName evidence="2">YbaK/EbsC family protein</fullName>
    </submittedName>
</protein>
<evidence type="ECO:0000313" key="2">
    <source>
        <dbReference type="EMBL" id="NVN41869.1"/>
    </source>
</evidence>
<proteinExistence type="predicted"/>
<evidence type="ECO:0000259" key="1">
    <source>
        <dbReference type="Pfam" id="PF04073"/>
    </source>
</evidence>
<dbReference type="RefSeq" id="WP_176614729.1">
    <property type="nucleotide sequence ID" value="NZ_JABXXR010000202.1"/>
</dbReference>
<sequence>MSLPSVRAFFAEHAPDCEIIECDASTATVAEAAAAHGVAPAQIAKTLAFHTPKGMVLVVACGDARMDNRKFKAVFGGKVRMVDRAEVEAATGHPVGGVCPFGLAESLPVYCDLSLRAFAEVLPAAGSVNSAVRIAPERLAALTHALWVDVTQDPVPDDGLNHGSAPT</sequence>
<dbReference type="GO" id="GO:0002161">
    <property type="term" value="F:aminoacyl-tRNA deacylase activity"/>
    <property type="evidence" value="ECO:0007669"/>
    <property type="project" value="InterPro"/>
</dbReference>
<feature type="domain" description="YbaK/aminoacyl-tRNA synthetase-associated" evidence="1">
    <location>
        <begin position="25"/>
        <end position="140"/>
    </location>
</feature>
<organism evidence="2 3">
    <name type="scientific">Ameyamaea chiangmaiensis</name>
    <dbReference type="NCBI Taxonomy" id="442969"/>
    <lineage>
        <taxon>Bacteria</taxon>
        <taxon>Pseudomonadati</taxon>
        <taxon>Pseudomonadota</taxon>
        <taxon>Alphaproteobacteria</taxon>
        <taxon>Acetobacterales</taxon>
        <taxon>Acetobacteraceae</taxon>
        <taxon>Ameyamaea</taxon>
    </lineage>
</organism>
<accession>A0A850PGT7</accession>
<dbReference type="InterPro" id="IPR036754">
    <property type="entry name" value="YbaK/aa-tRNA-synt-asso_dom_sf"/>
</dbReference>
<reference evidence="2 3" key="1">
    <citation type="submission" date="2020-06" db="EMBL/GenBank/DDBJ databases">
        <title>Description of novel acetic acid bacteria.</title>
        <authorList>
            <person name="Sombolestani A."/>
        </authorList>
    </citation>
    <scope>NUCLEOTIDE SEQUENCE [LARGE SCALE GENOMIC DNA]</scope>
    <source>
        <strain evidence="2 3">LMG 27010</strain>
    </source>
</reference>
<dbReference type="SUPFAM" id="SSF55826">
    <property type="entry name" value="YbaK/ProRS associated domain"/>
    <property type="match status" value="1"/>
</dbReference>
<dbReference type="Pfam" id="PF04073">
    <property type="entry name" value="tRNA_edit"/>
    <property type="match status" value="1"/>
</dbReference>
<dbReference type="Gene3D" id="3.90.960.10">
    <property type="entry name" value="YbaK/aminoacyl-tRNA synthetase-associated domain"/>
    <property type="match status" value="1"/>
</dbReference>
<comment type="caution">
    <text evidence="2">The sequence shown here is derived from an EMBL/GenBank/DDBJ whole genome shotgun (WGS) entry which is preliminary data.</text>
</comment>
<evidence type="ECO:0000313" key="3">
    <source>
        <dbReference type="Proteomes" id="UP000585665"/>
    </source>
</evidence>
<name>A0A850PGT7_9PROT</name>
<dbReference type="InterPro" id="IPR007214">
    <property type="entry name" value="YbaK/aa-tRNA-synth-assoc-dom"/>
</dbReference>
<gene>
    <name evidence="2" type="ORF">HUK82_15070</name>
</gene>
<dbReference type="CDD" id="cd04333">
    <property type="entry name" value="ProX_deacylase"/>
    <property type="match status" value="1"/>
</dbReference>
<dbReference type="PANTHER" id="PTHR30411">
    <property type="entry name" value="CYTOPLASMIC PROTEIN"/>
    <property type="match status" value="1"/>
</dbReference>
<dbReference type="Proteomes" id="UP000585665">
    <property type="component" value="Unassembled WGS sequence"/>
</dbReference>
<dbReference type="AlphaFoldDB" id="A0A850PGT7"/>
<dbReference type="EMBL" id="JABXXR010000202">
    <property type="protein sequence ID" value="NVN41869.1"/>
    <property type="molecule type" value="Genomic_DNA"/>
</dbReference>
<keyword evidence="3" id="KW-1185">Reference proteome</keyword>
<dbReference type="PANTHER" id="PTHR30411:SF1">
    <property type="entry name" value="CYTOPLASMIC PROTEIN"/>
    <property type="match status" value="1"/>
</dbReference>